<keyword evidence="1" id="KW-0472">Membrane</keyword>
<feature type="transmembrane region" description="Helical" evidence="1">
    <location>
        <begin position="486"/>
        <end position="504"/>
    </location>
</feature>
<evidence type="ECO:0000313" key="2">
    <source>
        <dbReference type="EMBL" id="KAJ7701254.1"/>
    </source>
</evidence>
<comment type="caution">
    <text evidence="2">The sequence shown here is derived from an EMBL/GenBank/DDBJ whole genome shotgun (WGS) entry which is preliminary data.</text>
</comment>
<gene>
    <name evidence="2" type="ORF">B0H17DRAFT_1128534</name>
</gene>
<feature type="transmembrane region" description="Helical" evidence="1">
    <location>
        <begin position="323"/>
        <end position="342"/>
    </location>
</feature>
<organism evidence="2 3">
    <name type="scientific">Mycena rosella</name>
    <name type="common">Pink bonnet</name>
    <name type="synonym">Agaricus rosellus</name>
    <dbReference type="NCBI Taxonomy" id="1033263"/>
    <lineage>
        <taxon>Eukaryota</taxon>
        <taxon>Fungi</taxon>
        <taxon>Dikarya</taxon>
        <taxon>Basidiomycota</taxon>
        <taxon>Agaricomycotina</taxon>
        <taxon>Agaricomycetes</taxon>
        <taxon>Agaricomycetidae</taxon>
        <taxon>Agaricales</taxon>
        <taxon>Marasmiineae</taxon>
        <taxon>Mycenaceae</taxon>
        <taxon>Mycena</taxon>
    </lineage>
</organism>
<keyword evidence="3" id="KW-1185">Reference proteome</keyword>
<evidence type="ECO:0000256" key="1">
    <source>
        <dbReference type="SAM" id="Phobius"/>
    </source>
</evidence>
<reference evidence="2" key="1">
    <citation type="submission" date="2023-03" db="EMBL/GenBank/DDBJ databases">
        <title>Massive genome expansion in bonnet fungi (Mycena s.s.) driven by repeated elements and novel gene families across ecological guilds.</title>
        <authorList>
            <consortium name="Lawrence Berkeley National Laboratory"/>
            <person name="Harder C.B."/>
            <person name="Miyauchi S."/>
            <person name="Viragh M."/>
            <person name="Kuo A."/>
            <person name="Thoen E."/>
            <person name="Andreopoulos B."/>
            <person name="Lu D."/>
            <person name="Skrede I."/>
            <person name="Drula E."/>
            <person name="Henrissat B."/>
            <person name="Morin E."/>
            <person name="Kohler A."/>
            <person name="Barry K."/>
            <person name="LaButti K."/>
            <person name="Morin E."/>
            <person name="Salamov A."/>
            <person name="Lipzen A."/>
            <person name="Mereny Z."/>
            <person name="Hegedus B."/>
            <person name="Baldrian P."/>
            <person name="Stursova M."/>
            <person name="Weitz H."/>
            <person name="Taylor A."/>
            <person name="Grigoriev I.V."/>
            <person name="Nagy L.G."/>
            <person name="Martin F."/>
            <person name="Kauserud H."/>
        </authorList>
    </citation>
    <scope>NUCLEOTIDE SEQUENCE</scope>
    <source>
        <strain evidence="2">CBHHK067</strain>
    </source>
</reference>
<dbReference type="Proteomes" id="UP001221757">
    <property type="component" value="Unassembled WGS sequence"/>
</dbReference>
<proteinExistence type="predicted"/>
<keyword evidence="1" id="KW-0812">Transmembrane</keyword>
<dbReference type="AlphaFoldDB" id="A0AAD7DXN6"/>
<feature type="transmembrane region" description="Helical" evidence="1">
    <location>
        <begin position="363"/>
        <end position="381"/>
    </location>
</feature>
<accession>A0AAD7DXN6</accession>
<protein>
    <submittedName>
        <fullName evidence="2">Uncharacterized protein</fullName>
    </submittedName>
</protein>
<evidence type="ECO:0000313" key="3">
    <source>
        <dbReference type="Proteomes" id="UP001221757"/>
    </source>
</evidence>
<dbReference type="EMBL" id="JARKIE010000018">
    <property type="protein sequence ID" value="KAJ7701254.1"/>
    <property type="molecule type" value="Genomic_DNA"/>
</dbReference>
<sequence>MTSWRILPDRAGAVLTRPLELAVRISEDPSFAALSCAFSASRCFSTSALRRIWSSFDTSVSCRDSLNLRAEAVWCWRSAPCDGPSHCWGCQGYRIHSPYQRLNHGQLRTHLSGGPGMLGLIGVCRRSIPRQYIDNIRIVHAMQVTYVVPEVHQLPHQKAIEEFQCKSRDGGGERESGGENLWHVSTAQMVFAEVHDIRKIRMYPFSHLPASLFGISSHWRLMARLVVWRGASPRLATHVSSRFHMTGRHDGSASSWLDCSHISGLPECSEWQPNLWITCFYSLRQCSSSGSSQSTLALEWVKNQCVVSMLFMWWLREAFLDSLWAFFVPLTGTIVNMGLLSWKRHTHPWNMILLSTFNIDMRPIIVAMFIGLMLFTLQIKFAKGVLADVHPKYNLFGMGTRHSLLCNCDLVTNKWIEQARLGPCSSQLTLTDLYIGNMEHLDLPEAIGSLPYMELPYMGMHWSVEVSWELHRPQTSLFNPFLPPRYTLRPFLFAALIVLLFIAVEPCLKLSGKLDLNDVHPEVEKADDANMWLKLSGVIEHDT</sequence>
<name>A0AAD7DXN6_MYCRO</name>
<keyword evidence="1" id="KW-1133">Transmembrane helix</keyword>